<evidence type="ECO:0000256" key="1">
    <source>
        <dbReference type="ARBA" id="ARBA00004651"/>
    </source>
</evidence>
<name>B3QQG4_CHLP8</name>
<protein>
    <submittedName>
        <fullName evidence="13">ABC transporter related</fullName>
    </submittedName>
</protein>
<evidence type="ECO:0000256" key="2">
    <source>
        <dbReference type="ARBA" id="ARBA00022448"/>
    </source>
</evidence>
<dbReference type="EMBL" id="CP001099">
    <property type="protein sequence ID" value="ACF12167.1"/>
    <property type="molecule type" value="Genomic_DNA"/>
</dbReference>
<keyword evidence="6" id="KW-0067">ATP-binding</keyword>
<dbReference type="PANTHER" id="PTHR43394">
    <property type="entry name" value="ATP-DEPENDENT PERMEASE MDL1, MITOCHONDRIAL"/>
    <property type="match status" value="1"/>
</dbReference>
<evidence type="ECO:0000256" key="6">
    <source>
        <dbReference type="ARBA" id="ARBA00022840"/>
    </source>
</evidence>
<dbReference type="CDD" id="cd18544">
    <property type="entry name" value="ABC_6TM_TmrA_like"/>
    <property type="match status" value="1"/>
</dbReference>
<reference evidence="13" key="1">
    <citation type="submission" date="2008-06" db="EMBL/GenBank/DDBJ databases">
        <title>Complete sequence of Chlorobaculum parvum NCIB 8327.</title>
        <authorList>
            <consortium name="US DOE Joint Genome Institute"/>
            <person name="Lucas S."/>
            <person name="Copeland A."/>
            <person name="Lapidus A."/>
            <person name="Glavina del Rio T."/>
            <person name="Dalin E."/>
            <person name="Tice H."/>
            <person name="Bruce D."/>
            <person name="Goodwin L."/>
            <person name="Pitluck S."/>
            <person name="Schmutz J."/>
            <person name="Larimer F."/>
            <person name="Land M."/>
            <person name="Hauser L."/>
            <person name="Kyrpides N."/>
            <person name="Mikhailova N."/>
            <person name="Zhao F."/>
            <person name="Li T."/>
            <person name="Liu Z."/>
            <person name="Overmann J."/>
            <person name="Bryant D.A."/>
            <person name="Richardson P."/>
        </authorList>
    </citation>
    <scope>NUCLEOTIDE SEQUENCE [LARGE SCALE GENOMIC DNA]</scope>
    <source>
        <strain evidence="13">NCIB 8327</strain>
    </source>
</reference>
<keyword evidence="5" id="KW-0547">Nucleotide-binding</keyword>
<dbReference type="GO" id="GO:0015421">
    <property type="term" value="F:ABC-type oligopeptide transporter activity"/>
    <property type="evidence" value="ECO:0007669"/>
    <property type="project" value="TreeGrafter"/>
</dbReference>
<keyword evidence="4 10" id="KW-0812">Transmembrane</keyword>
<dbReference type="Proteomes" id="UP000008811">
    <property type="component" value="Chromosome"/>
</dbReference>
<organism evidence="13 14">
    <name type="scientific">Chlorobaculum parvum (strain DSM 263 / NCIMB 8327)</name>
    <name type="common">Chlorobium vibrioforme subsp. thiosulfatophilum</name>
    <dbReference type="NCBI Taxonomy" id="517417"/>
    <lineage>
        <taxon>Bacteria</taxon>
        <taxon>Pseudomonadati</taxon>
        <taxon>Chlorobiota</taxon>
        <taxon>Chlorobiia</taxon>
        <taxon>Chlorobiales</taxon>
        <taxon>Chlorobiaceae</taxon>
        <taxon>Chlorobaculum</taxon>
    </lineage>
</organism>
<dbReference type="InterPro" id="IPR017871">
    <property type="entry name" value="ABC_transporter-like_CS"/>
</dbReference>
<dbReference type="InterPro" id="IPR027417">
    <property type="entry name" value="P-loop_NTPase"/>
</dbReference>
<dbReference type="Gene3D" id="1.20.1560.10">
    <property type="entry name" value="ABC transporter type 1, transmembrane domain"/>
    <property type="match status" value="1"/>
</dbReference>
<feature type="domain" description="ABC transmembrane type-1" evidence="12">
    <location>
        <begin position="47"/>
        <end position="329"/>
    </location>
</feature>
<dbReference type="SMART" id="SM00382">
    <property type="entry name" value="AAA"/>
    <property type="match status" value="1"/>
</dbReference>
<proteinExistence type="predicted"/>
<dbReference type="STRING" id="517417.Cpar_1775"/>
<evidence type="ECO:0000256" key="5">
    <source>
        <dbReference type="ARBA" id="ARBA00022741"/>
    </source>
</evidence>
<keyword evidence="3" id="KW-1003">Cell membrane</keyword>
<feature type="compositionally biased region" description="Polar residues" evidence="9">
    <location>
        <begin position="1"/>
        <end position="13"/>
    </location>
</feature>
<dbReference type="InterPro" id="IPR036640">
    <property type="entry name" value="ABC1_TM_sf"/>
</dbReference>
<keyword evidence="14" id="KW-1185">Reference proteome</keyword>
<sequence length="610" mass="68775">MRGTANTASGFRTQQDETLGKRKKGSVDRYIIKRMLGYIKPFKGLVAASVLLTAGGAILTPLRPWLTRIAIDDHITKGDLHGLGVISMILLAVIVLDGFKQYAATWFTQLLGQKAVYAIRLDIFRHLQRLPIRYFDRNPVGRIITRTTNDVESLNEMLSSGLITIIGDILQLLLIVVMMFLSDWRLTLVVLSILPVMIYSTMAFKNRVRQAFTDVRTHLARLNSFFQEHITGMKVVQLFAREEAEFAKHSAINADHRDANIRSVHYFSIYFPLIEFLSSLAAGLVVWFSASWVLKGSLSVGVVVSFVQYIWLFFRPLQHLSDRFNIMQTAITSSDRIIKLLEEPLEPEPEEENRSVIDGFHDSIVFDKVWFAYNENHWVLQDISLEIKAGETVAIVGATGSGKTTLTNILSRFYPYEKGSVTIDGIELSRIPGAQLRRLVGVVMQDVVLFAGTIRENLSFGDPSISDEKIREAARTVGANRFIEKLPGGYDYRIRENGSGLSAGQKQLLAFVRALLYNPDILVLDEATSSVDTETETLIEQATDRLMQHRTSIIIAHRLSTIQHADRIVVLHKGTIRETGTHQELLAQRGLYYKLYLLQHPERGRMEGAA</sequence>
<dbReference type="PROSITE" id="PS50893">
    <property type="entry name" value="ABC_TRANSPORTER_2"/>
    <property type="match status" value="1"/>
</dbReference>
<evidence type="ECO:0000256" key="3">
    <source>
        <dbReference type="ARBA" id="ARBA00022475"/>
    </source>
</evidence>
<evidence type="ECO:0000259" key="12">
    <source>
        <dbReference type="PROSITE" id="PS50929"/>
    </source>
</evidence>
<dbReference type="FunFam" id="3.40.50.300:FF:000287">
    <property type="entry name" value="Multidrug ABC transporter ATP-binding protein"/>
    <property type="match status" value="1"/>
</dbReference>
<evidence type="ECO:0000256" key="4">
    <source>
        <dbReference type="ARBA" id="ARBA00022692"/>
    </source>
</evidence>
<feature type="transmembrane region" description="Helical" evidence="10">
    <location>
        <begin position="296"/>
        <end position="314"/>
    </location>
</feature>
<dbReference type="GO" id="GO:0005524">
    <property type="term" value="F:ATP binding"/>
    <property type="evidence" value="ECO:0007669"/>
    <property type="project" value="UniProtKB-KW"/>
</dbReference>
<dbReference type="HOGENOM" id="CLU_000604_84_3_10"/>
<feature type="domain" description="ABC transporter" evidence="11">
    <location>
        <begin position="364"/>
        <end position="598"/>
    </location>
</feature>
<feature type="transmembrane region" description="Helical" evidence="10">
    <location>
        <begin position="42"/>
        <end position="60"/>
    </location>
</feature>
<dbReference type="AlphaFoldDB" id="B3QQG4"/>
<dbReference type="RefSeq" id="WP_012503000.1">
    <property type="nucleotide sequence ID" value="NC_011027.1"/>
</dbReference>
<gene>
    <name evidence="13" type="ordered locus">Cpar_1775</name>
</gene>
<evidence type="ECO:0000256" key="7">
    <source>
        <dbReference type="ARBA" id="ARBA00022989"/>
    </source>
</evidence>
<feature type="transmembrane region" description="Helical" evidence="10">
    <location>
        <begin position="80"/>
        <end position="99"/>
    </location>
</feature>
<dbReference type="PANTHER" id="PTHR43394:SF1">
    <property type="entry name" value="ATP-BINDING CASSETTE SUB-FAMILY B MEMBER 10, MITOCHONDRIAL"/>
    <property type="match status" value="1"/>
</dbReference>
<keyword evidence="2" id="KW-0813">Transport</keyword>
<dbReference type="GO" id="GO:0016887">
    <property type="term" value="F:ATP hydrolysis activity"/>
    <property type="evidence" value="ECO:0007669"/>
    <property type="project" value="InterPro"/>
</dbReference>
<evidence type="ECO:0000259" key="11">
    <source>
        <dbReference type="PROSITE" id="PS50893"/>
    </source>
</evidence>
<dbReference type="InterPro" id="IPR003593">
    <property type="entry name" value="AAA+_ATPase"/>
</dbReference>
<keyword evidence="7 10" id="KW-1133">Transmembrane helix</keyword>
<dbReference type="PROSITE" id="PS50929">
    <property type="entry name" value="ABC_TM1F"/>
    <property type="match status" value="1"/>
</dbReference>
<dbReference type="SUPFAM" id="SSF52540">
    <property type="entry name" value="P-loop containing nucleoside triphosphate hydrolases"/>
    <property type="match status" value="1"/>
</dbReference>
<accession>B3QQG4</accession>
<feature type="transmembrane region" description="Helical" evidence="10">
    <location>
        <begin position="162"/>
        <end position="180"/>
    </location>
</feature>
<dbReference type="InterPro" id="IPR003439">
    <property type="entry name" value="ABC_transporter-like_ATP-bd"/>
</dbReference>
<comment type="subcellular location">
    <subcellularLocation>
        <location evidence="1">Cell membrane</location>
        <topology evidence="1">Multi-pass membrane protein</topology>
    </subcellularLocation>
</comment>
<evidence type="ECO:0000313" key="13">
    <source>
        <dbReference type="EMBL" id="ACF12167.1"/>
    </source>
</evidence>
<dbReference type="CDD" id="cd03254">
    <property type="entry name" value="ABCC_Glucan_exporter_like"/>
    <property type="match status" value="1"/>
</dbReference>
<dbReference type="Pfam" id="PF00664">
    <property type="entry name" value="ABC_membrane"/>
    <property type="match status" value="1"/>
</dbReference>
<dbReference type="InterPro" id="IPR011527">
    <property type="entry name" value="ABC1_TM_dom"/>
</dbReference>
<feature type="transmembrane region" description="Helical" evidence="10">
    <location>
        <begin position="267"/>
        <end position="290"/>
    </location>
</feature>
<dbReference type="Pfam" id="PF00005">
    <property type="entry name" value="ABC_tran"/>
    <property type="match status" value="1"/>
</dbReference>
<dbReference type="InterPro" id="IPR039421">
    <property type="entry name" value="Type_1_exporter"/>
</dbReference>
<dbReference type="SUPFAM" id="SSF90123">
    <property type="entry name" value="ABC transporter transmembrane region"/>
    <property type="match status" value="1"/>
</dbReference>
<dbReference type="KEGG" id="cpc:Cpar_1775"/>
<dbReference type="OrthoDB" id="593815at2"/>
<dbReference type="eggNOG" id="COG1132">
    <property type="taxonomic scope" value="Bacteria"/>
</dbReference>
<feature type="region of interest" description="Disordered" evidence="9">
    <location>
        <begin position="1"/>
        <end position="20"/>
    </location>
</feature>
<evidence type="ECO:0000256" key="10">
    <source>
        <dbReference type="SAM" id="Phobius"/>
    </source>
</evidence>
<dbReference type="Gene3D" id="3.40.50.300">
    <property type="entry name" value="P-loop containing nucleotide triphosphate hydrolases"/>
    <property type="match status" value="1"/>
</dbReference>
<dbReference type="PROSITE" id="PS00211">
    <property type="entry name" value="ABC_TRANSPORTER_1"/>
    <property type="match status" value="1"/>
</dbReference>
<dbReference type="FunFam" id="1.20.1560.10:FF:000011">
    <property type="entry name" value="Multidrug ABC transporter ATP-binding protein"/>
    <property type="match status" value="1"/>
</dbReference>
<dbReference type="GO" id="GO:0005886">
    <property type="term" value="C:plasma membrane"/>
    <property type="evidence" value="ECO:0007669"/>
    <property type="project" value="UniProtKB-SubCell"/>
</dbReference>
<evidence type="ECO:0000256" key="8">
    <source>
        <dbReference type="ARBA" id="ARBA00023136"/>
    </source>
</evidence>
<evidence type="ECO:0000313" key="14">
    <source>
        <dbReference type="Proteomes" id="UP000008811"/>
    </source>
</evidence>
<feature type="transmembrane region" description="Helical" evidence="10">
    <location>
        <begin position="186"/>
        <end position="204"/>
    </location>
</feature>
<keyword evidence="8 10" id="KW-0472">Membrane</keyword>
<evidence type="ECO:0000256" key="9">
    <source>
        <dbReference type="SAM" id="MobiDB-lite"/>
    </source>
</evidence>